<keyword evidence="2" id="KW-1185">Reference proteome</keyword>
<gene>
    <name evidence="1" type="ORF">PXEA_LOCUS21305</name>
</gene>
<accession>A0A3S5AN28</accession>
<dbReference type="Proteomes" id="UP000784294">
    <property type="component" value="Unassembled WGS sequence"/>
</dbReference>
<evidence type="ECO:0000313" key="1">
    <source>
        <dbReference type="EMBL" id="VEL27865.1"/>
    </source>
</evidence>
<reference evidence="1" key="1">
    <citation type="submission" date="2018-11" db="EMBL/GenBank/DDBJ databases">
        <authorList>
            <consortium name="Pathogen Informatics"/>
        </authorList>
    </citation>
    <scope>NUCLEOTIDE SEQUENCE</scope>
</reference>
<proteinExistence type="predicted"/>
<organism evidence="1 2">
    <name type="scientific">Protopolystoma xenopodis</name>
    <dbReference type="NCBI Taxonomy" id="117903"/>
    <lineage>
        <taxon>Eukaryota</taxon>
        <taxon>Metazoa</taxon>
        <taxon>Spiralia</taxon>
        <taxon>Lophotrochozoa</taxon>
        <taxon>Platyhelminthes</taxon>
        <taxon>Monogenea</taxon>
        <taxon>Polyopisthocotylea</taxon>
        <taxon>Polystomatidea</taxon>
        <taxon>Polystomatidae</taxon>
        <taxon>Protopolystoma</taxon>
    </lineage>
</organism>
<evidence type="ECO:0000313" key="2">
    <source>
        <dbReference type="Proteomes" id="UP000784294"/>
    </source>
</evidence>
<comment type="caution">
    <text evidence="1">The sequence shown here is derived from an EMBL/GenBank/DDBJ whole genome shotgun (WGS) entry which is preliminary data.</text>
</comment>
<dbReference type="AlphaFoldDB" id="A0A3S5AN28"/>
<protein>
    <submittedName>
        <fullName evidence="1">Uncharacterized protein</fullName>
    </submittedName>
</protein>
<name>A0A3S5AN28_9PLAT</name>
<dbReference type="EMBL" id="CAAALY010090471">
    <property type="protein sequence ID" value="VEL27865.1"/>
    <property type="molecule type" value="Genomic_DNA"/>
</dbReference>
<sequence length="82" mass="9006">MFVHEREFASTLEERIVHSQHVTATLDGNKWADANFKGLRLFSSGTGLIGTSNGTRTMTLQPLISTRQPPRHIATIGLGSWG</sequence>